<dbReference type="VEuPathDB" id="FungiDB:PV06_05718"/>
<keyword evidence="2" id="KW-0238">DNA-binding</keyword>
<dbReference type="GO" id="GO:0000981">
    <property type="term" value="F:DNA-binding transcription factor activity, RNA polymerase II-specific"/>
    <property type="evidence" value="ECO:0007669"/>
    <property type="project" value="InterPro"/>
</dbReference>
<dbReference type="STRING" id="215243.A0A0D2DI75"/>
<protein>
    <recommendedName>
        <fullName evidence="6">Zn(2)-C6 fungal-type domain-containing protein</fullName>
    </recommendedName>
</protein>
<dbReference type="GO" id="GO:0008270">
    <property type="term" value="F:zinc ion binding"/>
    <property type="evidence" value="ECO:0007669"/>
    <property type="project" value="InterPro"/>
</dbReference>
<dbReference type="InterPro" id="IPR052400">
    <property type="entry name" value="Zn2-C6_fungal_TF"/>
</dbReference>
<dbReference type="SMART" id="SM00066">
    <property type="entry name" value="GAL4"/>
    <property type="match status" value="1"/>
</dbReference>
<dbReference type="EMBL" id="KN847336">
    <property type="protein sequence ID" value="KIW42135.1"/>
    <property type="molecule type" value="Genomic_DNA"/>
</dbReference>
<keyword evidence="1" id="KW-0805">Transcription regulation</keyword>
<dbReference type="PROSITE" id="PS00463">
    <property type="entry name" value="ZN2_CY6_FUNGAL_1"/>
    <property type="match status" value="1"/>
</dbReference>
<dbReference type="SUPFAM" id="SSF57701">
    <property type="entry name" value="Zn2/Cys6 DNA-binding domain"/>
    <property type="match status" value="1"/>
</dbReference>
<evidence type="ECO:0000313" key="7">
    <source>
        <dbReference type="EMBL" id="KIW42135.1"/>
    </source>
</evidence>
<evidence type="ECO:0000256" key="2">
    <source>
        <dbReference type="ARBA" id="ARBA00023125"/>
    </source>
</evidence>
<dbReference type="Pfam" id="PF00172">
    <property type="entry name" value="Zn_clus"/>
    <property type="match status" value="1"/>
</dbReference>
<dbReference type="Proteomes" id="UP000053342">
    <property type="component" value="Unassembled WGS sequence"/>
</dbReference>
<feature type="domain" description="Zn(2)-C6 fungal-type" evidence="6">
    <location>
        <begin position="22"/>
        <end position="52"/>
    </location>
</feature>
<accession>A0A0D2DI75</accession>
<evidence type="ECO:0000313" key="8">
    <source>
        <dbReference type="Proteomes" id="UP000053342"/>
    </source>
</evidence>
<dbReference type="GeneID" id="27357792"/>
<dbReference type="PANTHER" id="PTHR47657:SF14">
    <property type="entry name" value="ZN(2)-C6 FUNGAL-TYPE DOMAIN-CONTAINING PROTEIN"/>
    <property type="match status" value="1"/>
</dbReference>
<name>A0A0D2DI75_9EURO</name>
<dbReference type="OrthoDB" id="5295362at2759"/>
<dbReference type="CDD" id="cd00067">
    <property type="entry name" value="GAL4"/>
    <property type="match status" value="1"/>
</dbReference>
<keyword evidence="8" id="KW-1185">Reference proteome</keyword>
<feature type="region of interest" description="Disordered" evidence="5">
    <location>
        <begin position="60"/>
        <end position="92"/>
    </location>
</feature>
<keyword evidence="3" id="KW-0804">Transcription</keyword>
<proteinExistence type="predicted"/>
<sequence length="595" mass="66085">MDSKQLLRPFKPRRAHTKSRNGCAYCRRRRIKCDEAKPQCHNCAYRQQPCEYLSETQKAQGGRSHEGSSSVSLELNESGHGPEITRDPSPTSPVPWPLTPLFQAGGGASQALSASLSPDVEVSNVHEDLHLFHYYLDPSSPSLGTAPHIAHSHRLSITAMAATNEGMLCALLAVTATAFCIDALVDGTALERADEVQRLLAKSDHYHDRGLQAVRRQVALGTPRNLEVAHVLSAVLFPYALARRRLIRLLKTQNQTRFTMTETYGMNEDHPTNLQWATLLRGINTIGTACCHSPSHQHDAASPEIVYEGEVPEPAISAYILNAIEVSKEKRRFSPTPALQPVDPNFSLMSVISATRTGALDALQERVDALQRDFRRSLRTELPTMAFHKASAQLSKAASMSACSLAVDVLISIGNALFPENLDKQQTPPPPPPDSMNLEIASLDLNDCDTHSSSRCSWLNDSIRLPRIYHPSLPLTPVILPWVNRLPEDFMAILQLPVRLSAAPPDGGDIDHEIQMLAWDIFAHWLVFVMLVEQETWWIGDFGITDIKKLAQMINRPRKSMTGDGQGQGSNGNNDWWPMDMCLVAEQLQRYKERS</sequence>
<dbReference type="PANTHER" id="PTHR47657">
    <property type="entry name" value="STEROL REGULATORY ELEMENT-BINDING PROTEIN ECM22"/>
    <property type="match status" value="1"/>
</dbReference>
<evidence type="ECO:0000256" key="5">
    <source>
        <dbReference type="SAM" id="MobiDB-lite"/>
    </source>
</evidence>
<evidence type="ECO:0000256" key="3">
    <source>
        <dbReference type="ARBA" id="ARBA00023163"/>
    </source>
</evidence>
<evidence type="ECO:0000256" key="1">
    <source>
        <dbReference type="ARBA" id="ARBA00023015"/>
    </source>
</evidence>
<gene>
    <name evidence="7" type="ORF">PV06_05718</name>
</gene>
<dbReference type="Gene3D" id="4.10.240.10">
    <property type="entry name" value="Zn(2)-C6 fungal-type DNA-binding domain"/>
    <property type="match status" value="1"/>
</dbReference>
<dbReference type="GO" id="GO:0003677">
    <property type="term" value="F:DNA binding"/>
    <property type="evidence" value="ECO:0007669"/>
    <property type="project" value="UniProtKB-KW"/>
</dbReference>
<evidence type="ECO:0000259" key="6">
    <source>
        <dbReference type="PROSITE" id="PS50048"/>
    </source>
</evidence>
<dbReference type="PROSITE" id="PS50048">
    <property type="entry name" value="ZN2_CY6_FUNGAL_2"/>
    <property type="match status" value="1"/>
</dbReference>
<dbReference type="HOGENOM" id="CLU_484873_0_0_1"/>
<keyword evidence="4" id="KW-0539">Nucleus</keyword>
<dbReference type="AlphaFoldDB" id="A0A0D2DI75"/>
<dbReference type="InterPro" id="IPR001138">
    <property type="entry name" value="Zn2Cys6_DnaBD"/>
</dbReference>
<dbReference type="InterPro" id="IPR036864">
    <property type="entry name" value="Zn2-C6_fun-type_DNA-bd_sf"/>
</dbReference>
<organism evidence="7 8">
    <name type="scientific">Exophiala oligosperma</name>
    <dbReference type="NCBI Taxonomy" id="215243"/>
    <lineage>
        <taxon>Eukaryota</taxon>
        <taxon>Fungi</taxon>
        <taxon>Dikarya</taxon>
        <taxon>Ascomycota</taxon>
        <taxon>Pezizomycotina</taxon>
        <taxon>Eurotiomycetes</taxon>
        <taxon>Chaetothyriomycetidae</taxon>
        <taxon>Chaetothyriales</taxon>
        <taxon>Herpotrichiellaceae</taxon>
        <taxon>Exophiala</taxon>
    </lineage>
</organism>
<dbReference type="RefSeq" id="XP_016262351.1">
    <property type="nucleotide sequence ID" value="XM_016406747.1"/>
</dbReference>
<evidence type="ECO:0000256" key="4">
    <source>
        <dbReference type="ARBA" id="ARBA00023242"/>
    </source>
</evidence>
<reference evidence="7 8" key="1">
    <citation type="submission" date="2015-01" db="EMBL/GenBank/DDBJ databases">
        <title>The Genome Sequence of Exophiala oligosperma CBS72588.</title>
        <authorList>
            <consortium name="The Broad Institute Genomics Platform"/>
            <person name="Cuomo C."/>
            <person name="de Hoog S."/>
            <person name="Gorbushina A."/>
            <person name="Stielow B."/>
            <person name="Teixiera M."/>
            <person name="Abouelleil A."/>
            <person name="Chapman S.B."/>
            <person name="Priest M."/>
            <person name="Young S.K."/>
            <person name="Wortman J."/>
            <person name="Nusbaum C."/>
            <person name="Birren B."/>
        </authorList>
    </citation>
    <scope>NUCLEOTIDE SEQUENCE [LARGE SCALE GENOMIC DNA]</scope>
    <source>
        <strain evidence="7 8">CBS 72588</strain>
    </source>
</reference>